<feature type="region of interest" description="Disordered" evidence="1">
    <location>
        <begin position="350"/>
        <end position="409"/>
    </location>
</feature>
<dbReference type="InterPro" id="IPR021293">
    <property type="entry name" value="DUF2865"/>
</dbReference>
<evidence type="ECO:0000256" key="1">
    <source>
        <dbReference type="SAM" id="MobiDB-lite"/>
    </source>
</evidence>
<feature type="chain" id="PRO_5016287442" evidence="2">
    <location>
        <begin position="22"/>
        <end position="458"/>
    </location>
</feature>
<evidence type="ECO:0000313" key="3">
    <source>
        <dbReference type="EMBL" id="PYE89975.1"/>
    </source>
</evidence>
<organism evidence="3 4">
    <name type="scientific">Phyllobacterium leguminum</name>
    <dbReference type="NCBI Taxonomy" id="314237"/>
    <lineage>
        <taxon>Bacteria</taxon>
        <taxon>Pseudomonadati</taxon>
        <taxon>Pseudomonadota</taxon>
        <taxon>Alphaproteobacteria</taxon>
        <taxon>Hyphomicrobiales</taxon>
        <taxon>Phyllobacteriaceae</taxon>
        <taxon>Phyllobacterium</taxon>
    </lineage>
</organism>
<accession>A0A318T8V6</accession>
<sequence length="458" mass="50941">MMTRFLLLIAVAFLGIGSVAASTREGAAASAICSKLHRQLASLSSNRSRSVSRAPEVRQLQGELATARAWARQENCLRGLFRRPSYSPQCMSLNNDIARLQAEIAQAKQAARYSPAGSPAERRQVLAALANYDCDATPQRSVGLFTRLFNQRQAREEASYSDTAYAPVTRQRSNAAIRLKKEREQERIRSQTRARIDRERERERDRLVERERDRNRERDRERVVERDAEPVSRRIEKIAAISESVSPLKNLNVKGGLRTLCVRTCDGYYFPISFSTDRKFFARDESSCSAMCPGTETKLYYHNVRDEDSEDMLSAATNTPYADLPTAFNYRKLKATPGCSCQAAAPQSQPVAGTNKFTPIPNGSSAMPSETREKDDAASAKTSVFIGIPRRRPDPAADPETMLNTEGGLNRDDLIRLTDKDAAMANSAGAKVRVVGPKFFPDQQEAKGLRVPGPNEAR</sequence>
<dbReference type="Pfam" id="PF11064">
    <property type="entry name" value="DUF2865"/>
    <property type="match status" value="1"/>
</dbReference>
<name>A0A318T8V6_9HYPH</name>
<evidence type="ECO:0000256" key="2">
    <source>
        <dbReference type="SAM" id="SignalP"/>
    </source>
</evidence>
<feature type="region of interest" description="Disordered" evidence="1">
    <location>
        <begin position="439"/>
        <end position="458"/>
    </location>
</feature>
<proteinExistence type="predicted"/>
<keyword evidence="2" id="KW-0732">Signal</keyword>
<dbReference type="Proteomes" id="UP000247454">
    <property type="component" value="Unassembled WGS sequence"/>
</dbReference>
<reference evidence="3 4" key="1">
    <citation type="submission" date="2018-06" db="EMBL/GenBank/DDBJ databases">
        <title>Genomic Encyclopedia of Type Strains, Phase III (KMG-III): the genomes of soil and plant-associated and newly described type strains.</title>
        <authorList>
            <person name="Whitman W."/>
        </authorList>
    </citation>
    <scope>NUCLEOTIDE SEQUENCE [LARGE SCALE GENOMIC DNA]</scope>
    <source>
        <strain evidence="3 4">ORS 1419</strain>
    </source>
</reference>
<dbReference type="EMBL" id="QJTF01000002">
    <property type="protein sequence ID" value="PYE89975.1"/>
    <property type="molecule type" value="Genomic_DNA"/>
</dbReference>
<dbReference type="RefSeq" id="WP_110748315.1">
    <property type="nucleotide sequence ID" value="NZ_QJTF01000002.1"/>
</dbReference>
<feature type="compositionally biased region" description="Polar residues" evidence="1">
    <location>
        <begin position="350"/>
        <end position="368"/>
    </location>
</feature>
<keyword evidence="4" id="KW-1185">Reference proteome</keyword>
<feature type="signal peptide" evidence="2">
    <location>
        <begin position="1"/>
        <end position="21"/>
    </location>
</feature>
<evidence type="ECO:0000313" key="4">
    <source>
        <dbReference type="Proteomes" id="UP000247454"/>
    </source>
</evidence>
<dbReference type="OrthoDB" id="7850882at2"/>
<gene>
    <name evidence="3" type="ORF">C7477_10262</name>
</gene>
<comment type="caution">
    <text evidence="3">The sequence shown here is derived from an EMBL/GenBank/DDBJ whole genome shotgun (WGS) entry which is preliminary data.</text>
</comment>
<protein>
    <submittedName>
        <fullName evidence="3">Uncharacterized protein DUF2865</fullName>
    </submittedName>
</protein>
<feature type="region of interest" description="Disordered" evidence="1">
    <location>
        <begin position="181"/>
        <end position="206"/>
    </location>
</feature>
<dbReference type="AlphaFoldDB" id="A0A318T8V6"/>